<evidence type="ECO:0000313" key="3">
    <source>
        <dbReference type="Proteomes" id="UP001595884"/>
    </source>
</evidence>
<comment type="similarity">
    <text evidence="1">Belongs to the ROK (NagC/XylR) family.</text>
</comment>
<dbReference type="InterPro" id="IPR036388">
    <property type="entry name" value="WH-like_DNA-bd_sf"/>
</dbReference>
<organism evidence="2 3">
    <name type="scientific">Glutamicibacter bergerei</name>
    <dbReference type="NCBI Taxonomy" id="256702"/>
    <lineage>
        <taxon>Bacteria</taxon>
        <taxon>Bacillati</taxon>
        <taxon>Actinomycetota</taxon>
        <taxon>Actinomycetes</taxon>
        <taxon>Micrococcales</taxon>
        <taxon>Micrococcaceae</taxon>
        <taxon>Glutamicibacter</taxon>
    </lineage>
</organism>
<dbReference type="InterPro" id="IPR043129">
    <property type="entry name" value="ATPase_NBD"/>
</dbReference>
<accession>A0ABV9MPC8</accession>
<dbReference type="Gene3D" id="3.30.420.40">
    <property type="match status" value="2"/>
</dbReference>
<name>A0ABV9MPC8_9MICC</name>
<dbReference type="SUPFAM" id="SSF46785">
    <property type="entry name" value="Winged helix' DNA-binding domain"/>
    <property type="match status" value="1"/>
</dbReference>
<proteinExistence type="inferred from homology"/>
<dbReference type="InterPro" id="IPR036390">
    <property type="entry name" value="WH_DNA-bd_sf"/>
</dbReference>
<evidence type="ECO:0000256" key="1">
    <source>
        <dbReference type="ARBA" id="ARBA00006479"/>
    </source>
</evidence>
<comment type="caution">
    <text evidence="2">The sequence shown here is derived from an EMBL/GenBank/DDBJ whole genome shotgun (WGS) entry which is preliminary data.</text>
</comment>
<sequence length="413" mass="42394">MAMTITAPKSPTAAPGAGELFQFLRDGKPRTRSELAQITGLSRSTIAARVEALLDLELIGTVGSSASSGGRPPSNFAFAPKSRTVLAADLGAAHAILALTDLAGNIIDHLRADVDIAAGPMATLAWVIKSFTELLQRNARGLDTLSGIAIGVPGPVEHSTGRPTKPPIMPGWNDFDIPGTIQQHFDVPVLVDNDVNIMALGEKTLSWPTTENLIFVKVATGVGVGIISGGELQRGAQGSAGDLGHVQVPGGAAKPCSCGNTGCLEALAGGAAVAKNLAALGHPVQTASDVGKLAEENNTAAIQVLRQAGRDIGAVLAMCVNLLNPSVIVLGGRLARAGEHVIAGVREVVYYRSTPLATQHLVIGGSTAKDMAGVRGASMLVISHILSAEAVDKLANARAATRSSHDTTKESLR</sequence>
<gene>
    <name evidence="2" type="ORF">ACFO7V_10330</name>
</gene>
<keyword evidence="3" id="KW-1185">Reference proteome</keyword>
<dbReference type="RefSeq" id="WP_346059810.1">
    <property type="nucleotide sequence ID" value="NZ_BAAAVQ010000061.1"/>
</dbReference>
<evidence type="ECO:0000313" key="2">
    <source>
        <dbReference type="EMBL" id="MFC4716533.1"/>
    </source>
</evidence>
<dbReference type="PANTHER" id="PTHR18964">
    <property type="entry name" value="ROK (REPRESSOR, ORF, KINASE) FAMILY"/>
    <property type="match status" value="1"/>
</dbReference>
<dbReference type="InterPro" id="IPR000600">
    <property type="entry name" value="ROK"/>
</dbReference>
<protein>
    <submittedName>
        <fullName evidence="2">ROK family transcriptional regulator</fullName>
    </submittedName>
</protein>
<dbReference type="PANTHER" id="PTHR18964:SF173">
    <property type="entry name" value="GLUCOKINASE"/>
    <property type="match status" value="1"/>
</dbReference>
<dbReference type="Gene3D" id="1.10.10.10">
    <property type="entry name" value="Winged helix-like DNA-binding domain superfamily/Winged helix DNA-binding domain"/>
    <property type="match status" value="1"/>
</dbReference>
<dbReference type="EMBL" id="JBHSHE010000044">
    <property type="protein sequence ID" value="MFC4716533.1"/>
    <property type="molecule type" value="Genomic_DNA"/>
</dbReference>
<dbReference type="InterPro" id="IPR049874">
    <property type="entry name" value="ROK_cs"/>
</dbReference>
<dbReference type="PROSITE" id="PS01125">
    <property type="entry name" value="ROK"/>
    <property type="match status" value="1"/>
</dbReference>
<dbReference type="SUPFAM" id="SSF53067">
    <property type="entry name" value="Actin-like ATPase domain"/>
    <property type="match status" value="1"/>
</dbReference>
<reference evidence="3" key="1">
    <citation type="journal article" date="2019" name="Int. J. Syst. Evol. Microbiol.">
        <title>The Global Catalogue of Microorganisms (GCM) 10K type strain sequencing project: providing services to taxonomists for standard genome sequencing and annotation.</title>
        <authorList>
            <consortium name="The Broad Institute Genomics Platform"/>
            <consortium name="The Broad Institute Genome Sequencing Center for Infectious Disease"/>
            <person name="Wu L."/>
            <person name="Ma J."/>
        </authorList>
    </citation>
    <scope>NUCLEOTIDE SEQUENCE [LARGE SCALE GENOMIC DNA]</scope>
    <source>
        <strain evidence="3">CGMCC 1.12849</strain>
    </source>
</reference>
<dbReference type="Pfam" id="PF00480">
    <property type="entry name" value="ROK"/>
    <property type="match status" value="1"/>
</dbReference>
<dbReference type="Proteomes" id="UP001595884">
    <property type="component" value="Unassembled WGS sequence"/>
</dbReference>